<protein>
    <submittedName>
        <fullName evidence="3">Uncharacterized protein</fullName>
    </submittedName>
</protein>
<keyword evidence="4" id="KW-1185">Reference proteome</keyword>
<dbReference type="AlphaFoldDB" id="A0AAW0DDU3"/>
<keyword evidence="2" id="KW-1133">Transmembrane helix</keyword>
<evidence type="ECO:0000313" key="4">
    <source>
        <dbReference type="Proteomes" id="UP001383192"/>
    </source>
</evidence>
<name>A0AAW0DDU3_9AGAR</name>
<gene>
    <name evidence="3" type="ORF">VNI00_005420</name>
</gene>
<feature type="region of interest" description="Disordered" evidence="1">
    <location>
        <begin position="246"/>
        <end position="280"/>
    </location>
</feature>
<organism evidence="3 4">
    <name type="scientific">Paramarasmius palmivorus</name>
    <dbReference type="NCBI Taxonomy" id="297713"/>
    <lineage>
        <taxon>Eukaryota</taxon>
        <taxon>Fungi</taxon>
        <taxon>Dikarya</taxon>
        <taxon>Basidiomycota</taxon>
        <taxon>Agaricomycotina</taxon>
        <taxon>Agaricomycetes</taxon>
        <taxon>Agaricomycetidae</taxon>
        <taxon>Agaricales</taxon>
        <taxon>Marasmiineae</taxon>
        <taxon>Marasmiaceae</taxon>
        <taxon>Paramarasmius</taxon>
    </lineage>
</organism>
<dbReference type="PANTHER" id="PTHR34587:SF2">
    <property type="entry name" value="G-PROTEIN COUPLED RECEPTORS FAMILY 1 PROFILE DOMAIN-CONTAINING PROTEIN"/>
    <property type="match status" value="1"/>
</dbReference>
<feature type="compositionally biased region" description="Polar residues" evidence="1">
    <location>
        <begin position="616"/>
        <end position="646"/>
    </location>
</feature>
<feature type="region of interest" description="Disordered" evidence="1">
    <location>
        <begin position="499"/>
        <end position="527"/>
    </location>
</feature>
<feature type="region of interest" description="Disordered" evidence="1">
    <location>
        <begin position="1"/>
        <end position="21"/>
    </location>
</feature>
<dbReference type="EMBL" id="JAYKXP010000015">
    <property type="protein sequence ID" value="KAK7049989.1"/>
    <property type="molecule type" value="Genomic_DNA"/>
</dbReference>
<accession>A0AAW0DDU3</accession>
<dbReference type="InterPro" id="IPR053216">
    <property type="entry name" value="Appressorial_penetr-assoc"/>
</dbReference>
<feature type="compositionally biased region" description="Polar residues" evidence="1">
    <location>
        <begin position="262"/>
        <end position="280"/>
    </location>
</feature>
<sequence>MPAAYQRRQSSDPQSSLSLDRKVITQVSPESSNSGKITSRQLLFGSVIHDTPSGFATSLESSNNFINFCATSNLPLTDGKQIKTGSCNPAPMGSIPSIDNIPSVKFQFPTNGVILKEGTTITVTVAMRNIRTGSFVNSEQNYLGAPQQLSPEGAVLGHGSIVIEKINSFDQTAPLDPNIFSFCVSSPQPDINGVWTVNVDKGLPEGFYRISTIILTANHQPIAVSVLQRGAIDDVAYFTVTSDGQPPVRTPLNDFRPPYTGGSESINTTDPNADPSNQNSTTLLSSVIAKGFAKNGQETSQTPTQEPSLTSVNNFINYCLEGLATRPITNGKQSNRSSCSPTPIGMVPPITVMPSHKFQAPKNGDTIPANTPFLVRLNYRNMNQAIADQDSRYLSAPQQIDSTGAILGYSRIVIEELTAINQTSVTDPRNIAVSAALAQVDENGAMMTNITKGLPDGFYRLSSIALTANHYPVTMPILQHGAVNDAIYFTVGNGGDGSTTANTIPAGPGETGRVNPNPEPQRSGSSNVGAAVGGALGGLALIALIIALLFFHRRRKRRMAKVFIPPGYPVLPGNYPVQIEQPNTPPPLQPGEIRPYYIGPGEGPSLAGKRSEKQSHSTLESSNTTPGSSSGEPQTQVNAGPSSTNLHRMETVMSLAPSYHTLEDRRR</sequence>
<feature type="region of interest" description="Disordered" evidence="1">
    <location>
        <begin position="575"/>
        <end position="667"/>
    </location>
</feature>
<evidence type="ECO:0000313" key="3">
    <source>
        <dbReference type="EMBL" id="KAK7049989.1"/>
    </source>
</evidence>
<feature type="transmembrane region" description="Helical" evidence="2">
    <location>
        <begin position="528"/>
        <end position="551"/>
    </location>
</feature>
<comment type="caution">
    <text evidence="3">The sequence shown here is derived from an EMBL/GenBank/DDBJ whole genome shotgun (WGS) entry which is preliminary data.</text>
</comment>
<dbReference type="Proteomes" id="UP001383192">
    <property type="component" value="Unassembled WGS sequence"/>
</dbReference>
<keyword evidence="2" id="KW-0812">Transmembrane</keyword>
<evidence type="ECO:0000256" key="1">
    <source>
        <dbReference type="SAM" id="MobiDB-lite"/>
    </source>
</evidence>
<evidence type="ECO:0000256" key="2">
    <source>
        <dbReference type="SAM" id="Phobius"/>
    </source>
</evidence>
<dbReference type="PANTHER" id="PTHR34587">
    <property type="entry name" value="VWFA DOMAIN-CONTAINING PROTEIN"/>
    <property type="match status" value="1"/>
</dbReference>
<keyword evidence="2" id="KW-0472">Membrane</keyword>
<proteinExistence type="predicted"/>
<reference evidence="3 4" key="1">
    <citation type="submission" date="2024-01" db="EMBL/GenBank/DDBJ databases">
        <title>A draft genome for a cacao thread blight-causing isolate of Paramarasmius palmivorus.</title>
        <authorList>
            <person name="Baruah I.K."/>
            <person name="Bukari Y."/>
            <person name="Amoako-Attah I."/>
            <person name="Meinhardt L.W."/>
            <person name="Bailey B.A."/>
            <person name="Cohen S.P."/>
        </authorList>
    </citation>
    <scope>NUCLEOTIDE SEQUENCE [LARGE SCALE GENOMIC DNA]</scope>
    <source>
        <strain evidence="3 4">GH-12</strain>
    </source>
</reference>
<feature type="compositionally biased region" description="Low complexity" evidence="1">
    <location>
        <begin position="1"/>
        <end position="18"/>
    </location>
</feature>